<dbReference type="PROSITE" id="PS50231">
    <property type="entry name" value="RICIN_B_LECTIN"/>
    <property type="match status" value="1"/>
</dbReference>
<dbReference type="Proteomes" id="UP001344658">
    <property type="component" value="Unassembled WGS sequence"/>
</dbReference>
<protein>
    <submittedName>
        <fullName evidence="3">RICIN domain-containing protein</fullName>
    </submittedName>
</protein>
<evidence type="ECO:0000313" key="4">
    <source>
        <dbReference type="Proteomes" id="UP001344658"/>
    </source>
</evidence>
<organism evidence="3 4">
    <name type="scientific">Actinacidiphila polyblastidii</name>
    <dbReference type="NCBI Taxonomy" id="3110430"/>
    <lineage>
        <taxon>Bacteria</taxon>
        <taxon>Bacillati</taxon>
        <taxon>Actinomycetota</taxon>
        <taxon>Actinomycetes</taxon>
        <taxon>Kitasatosporales</taxon>
        <taxon>Streptomycetaceae</taxon>
        <taxon>Actinacidiphila</taxon>
    </lineage>
</organism>
<name>A0ABU7P3L8_9ACTN</name>
<evidence type="ECO:0000256" key="1">
    <source>
        <dbReference type="SAM" id="SignalP"/>
    </source>
</evidence>
<gene>
    <name evidence="3" type="ORF">V2S66_00260</name>
</gene>
<evidence type="ECO:0000313" key="3">
    <source>
        <dbReference type="EMBL" id="MEE4540399.1"/>
    </source>
</evidence>
<reference evidence="3 4" key="1">
    <citation type="submission" date="2023-12" db="EMBL/GenBank/DDBJ databases">
        <title>Streptomyces sp. V4-01.</title>
        <authorList>
            <person name="Somphong A."/>
            <person name="Phongsopitanun W."/>
        </authorList>
    </citation>
    <scope>NUCLEOTIDE SEQUENCE [LARGE SCALE GENOMIC DNA]</scope>
    <source>
        <strain evidence="3 4">V4-01</strain>
    </source>
</reference>
<comment type="caution">
    <text evidence="3">The sequence shown here is derived from an EMBL/GenBank/DDBJ whole genome shotgun (WGS) entry which is preliminary data.</text>
</comment>
<feature type="chain" id="PRO_5046945496" evidence="1">
    <location>
        <begin position="31"/>
        <end position="196"/>
    </location>
</feature>
<keyword evidence="1" id="KW-0732">Signal</keyword>
<dbReference type="CDD" id="cd23415">
    <property type="entry name" value="beta-trefoil_Ricin_AH"/>
    <property type="match status" value="1"/>
</dbReference>
<feature type="domain" description="Ricin B lectin" evidence="2">
    <location>
        <begin position="66"/>
        <end position="192"/>
    </location>
</feature>
<feature type="signal peptide" evidence="1">
    <location>
        <begin position="1"/>
        <end position="30"/>
    </location>
</feature>
<dbReference type="SUPFAM" id="SSF50370">
    <property type="entry name" value="Ricin B-like lectins"/>
    <property type="match status" value="1"/>
</dbReference>
<keyword evidence="4" id="KW-1185">Reference proteome</keyword>
<dbReference type="Pfam" id="PF00652">
    <property type="entry name" value="Ricin_B_lectin"/>
    <property type="match status" value="1"/>
</dbReference>
<dbReference type="InterPro" id="IPR035992">
    <property type="entry name" value="Ricin_B-like_lectins"/>
</dbReference>
<dbReference type="Gene3D" id="2.80.10.50">
    <property type="match status" value="1"/>
</dbReference>
<sequence length="196" mass="20718">MKIKHAGAGAAVAAAAAVLMAGASVAPATAAPRAASGHTEAAPRNVYTEATPAASAAQPPVQNVINHLYGTCMDDSSGAHLRMYACSTDSFLNGYQAWKITDDGGSFKLMNEKTQLCLDGSAGSAGLRTYTCSAASYNNGYQKWVIYWENADRTWVDWKNVATGKCLDYSQGGGLRLNTCSSASFTNGYQEWTYNS</sequence>
<proteinExistence type="predicted"/>
<dbReference type="EMBL" id="JAZEWV010000001">
    <property type="protein sequence ID" value="MEE4540399.1"/>
    <property type="molecule type" value="Genomic_DNA"/>
</dbReference>
<accession>A0ABU7P3L8</accession>
<dbReference type="InterPro" id="IPR000772">
    <property type="entry name" value="Ricin_B_lectin"/>
</dbReference>
<evidence type="ECO:0000259" key="2">
    <source>
        <dbReference type="Pfam" id="PF00652"/>
    </source>
</evidence>
<dbReference type="RefSeq" id="WP_330792075.1">
    <property type="nucleotide sequence ID" value="NZ_JAZEWV010000001.1"/>
</dbReference>